<reference evidence="2" key="1">
    <citation type="submission" date="2013-09" db="EMBL/GenBank/DDBJ databases">
        <authorList>
            <person name="Torriani S.F.F."/>
            <person name="Penselin D."/>
            <person name="Knogge W."/>
            <person name="Felder M."/>
            <person name="Taudien S."/>
            <person name="Platzer M."/>
            <person name="McDonald B.A."/>
            <person name="Brunner P.C."/>
        </authorList>
    </citation>
    <scope>NUCLEOTIDE SEQUENCE</scope>
</reference>
<dbReference type="AlphaFoldDB" id="V5W5Q5"/>
<sequence length="207" mass="23388">MPSSLYVSKSKVPIKGSAVSYLLLLALVALICDNFTSIELLTTAFSCLAVSLILVMLFIFLLKVLTVSKVSLPSKIWPPAEVKTFIICTLLLLIQTRLTIVTYLLFFTKKYLTITRNNKVLTNLNWFTLSMKYLPLIHICLIVFVLTSITTSSEEIRLPYFFRSIVNGNIFLPTKFKILLGTSIKSELWPRLSILNRLLYSLGASIL</sequence>
<geneLocation type="mitochondrion" evidence="2"/>
<evidence type="ECO:0000313" key="2">
    <source>
        <dbReference type="EMBL" id="AHC02404.1"/>
    </source>
</evidence>
<keyword evidence="1" id="KW-0472">Membrane</keyword>
<keyword evidence="1" id="KW-1133">Transmembrane helix</keyword>
<dbReference type="EMBL" id="KF650574">
    <property type="protein sequence ID" value="AHC02404.1"/>
    <property type="molecule type" value="Genomic_DNA"/>
</dbReference>
<proteinExistence type="predicted"/>
<organism evidence="2">
    <name type="scientific">Rhynchobrunnera orthospora</name>
    <dbReference type="NCBI Taxonomy" id="210010"/>
    <lineage>
        <taxon>Eukaryota</taxon>
        <taxon>Fungi</taxon>
        <taxon>Dikarya</taxon>
        <taxon>Ascomycota</taxon>
        <taxon>Pezizomycotina</taxon>
        <taxon>Leotiomycetes</taxon>
        <taxon>Helotiales</taxon>
        <taxon>Ploettnerulaceae</taxon>
        <taxon>Rhynchobrunnera</taxon>
    </lineage>
</organism>
<keyword evidence="1" id="KW-0812">Transmembrane</keyword>
<feature type="transmembrane region" description="Helical" evidence="1">
    <location>
        <begin position="85"/>
        <end position="106"/>
    </location>
</feature>
<feature type="transmembrane region" description="Helical" evidence="1">
    <location>
        <begin position="126"/>
        <end position="149"/>
    </location>
</feature>
<accession>V5W5Q5</accession>
<feature type="transmembrane region" description="Helical" evidence="1">
    <location>
        <begin position="12"/>
        <end position="31"/>
    </location>
</feature>
<feature type="transmembrane region" description="Helical" evidence="1">
    <location>
        <begin position="43"/>
        <end position="65"/>
    </location>
</feature>
<name>V5W5Q5_9HELO</name>
<reference evidence="2" key="2">
    <citation type="journal article" date="2014" name="Fungal Genet. Biol.">
        <title>Comparative analysis of mitochondrial genomes from closely related Rhynchosporium species reveals extensive intron invasion.</title>
        <authorList>
            <person name="Torriani S.F."/>
            <person name="Penselin D."/>
            <person name="Knogge W."/>
            <person name="Felder M."/>
            <person name="Taudien S."/>
            <person name="Platzer M."/>
            <person name="McDonald B.A."/>
            <person name="Brunner P.C."/>
        </authorList>
    </citation>
    <scope>NUCLEOTIDE SEQUENCE</scope>
</reference>
<evidence type="ECO:0000256" key="1">
    <source>
        <dbReference type="SAM" id="Phobius"/>
    </source>
</evidence>
<dbReference type="RefSeq" id="YP_008965390.1">
    <property type="nucleotide sequence ID" value="NC_023127.1"/>
</dbReference>
<protein>
    <submittedName>
        <fullName evidence="2">Uncharacterized protein</fullName>
    </submittedName>
</protein>
<keyword evidence="2" id="KW-0496">Mitochondrion</keyword>